<proteinExistence type="inferred from homology"/>
<evidence type="ECO:0000256" key="4">
    <source>
        <dbReference type="ARBA" id="ARBA00023125"/>
    </source>
</evidence>
<evidence type="ECO:0000256" key="1">
    <source>
        <dbReference type="ARBA" id="ARBA00010641"/>
    </source>
</evidence>
<dbReference type="SUPFAM" id="SSF88659">
    <property type="entry name" value="Sigma3 and sigma4 domains of RNA polymerase sigma factors"/>
    <property type="match status" value="1"/>
</dbReference>
<dbReference type="InterPro" id="IPR014284">
    <property type="entry name" value="RNA_pol_sigma-70_dom"/>
</dbReference>
<reference evidence="8" key="1">
    <citation type="submission" date="2023-06" db="EMBL/GenBank/DDBJ databases">
        <title>Egi l300058.</title>
        <authorList>
            <person name="Gao L."/>
            <person name="Fang B.-Z."/>
            <person name="Li W.-J."/>
        </authorList>
    </citation>
    <scope>NUCLEOTIDE SEQUENCE</scope>
    <source>
        <strain evidence="8">EGI L300058</strain>
    </source>
</reference>
<dbReference type="InterPro" id="IPR013325">
    <property type="entry name" value="RNA_pol_sigma_r2"/>
</dbReference>
<comment type="similarity">
    <text evidence="1">Belongs to the sigma-70 factor family. ECF subfamily.</text>
</comment>
<evidence type="ECO:0000256" key="3">
    <source>
        <dbReference type="ARBA" id="ARBA00023082"/>
    </source>
</evidence>
<evidence type="ECO:0000313" key="9">
    <source>
        <dbReference type="Proteomes" id="UP001172708"/>
    </source>
</evidence>
<name>A0ABT8GIT6_9MICO</name>
<evidence type="ECO:0000256" key="5">
    <source>
        <dbReference type="ARBA" id="ARBA00023163"/>
    </source>
</evidence>
<dbReference type="InterPro" id="IPR039425">
    <property type="entry name" value="RNA_pol_sigma-70-like"/>
</dbReference>
<dbReference type="SUPFAM" id="SSF88946">
    <property type="entry name" value="Sigma2 domain of RNA polymerase sigma factors"/>
    <property type="match status" value="1"/>
</dbReference>
<dbReference type="PANTHER" id="PTHR43133">
    <property type="entry name" value="RNA POLYMERASE ECF-TYPE SIGMA FACTO"/>
    <property type="match status" value="1"/>
</dbReference>
<dbReference type="Pfam" id="PF04545">
    <property type="entry name" value="Sigma70_r4"/>
    <property type="match status" value="1"/>
</dbReference>
<dbReference type="Gene3D" id="1.10.1740.10">
    <property type="match status" value="1"/>
</dbReference>
<comment type="caution">
    <text evidence="8">The sequence shown here is derived from an EMBL/GenBank/DDBJ whole genome shotgun (WGS) entry which is preliminary data.</text>
</comment>
<dbReference type="CDD" id="cd06171">
    <property type="entry name" value="Sigma70_r4"/>
    <property type="match status" value="1"/>
</dbReference>
<dbReference type="InterPro" id="IPR036388">
    <property type="entry name" value="WH-like_DNA-bd_sf"/>
</dbReference>
<keyword evidence="3" id="KW-0731">Sigma factor</keyword>
<feature type="domain" description="RNA polymerase sigma-70 region 2" evidence="6">
    <location>
        <begin position="26"/>
        <end position="93"/>
    </location>
</feature>
<protein>
    <submittedName>
        <fullName evidence="8">RNA polymerase sigma factor</fullName>
    </submittedName>
</protein>
<gene>
    <name evidence="8" type="ORF">QQX02_10225</name>
</gene>
<organism evidence="8 9">
    <name type="scientific">Demequina muriae</name>
    <dbReference type="NCBI Taxonomy" id="3051664"/>
    <lineage>
        <taxon>Bacteria</taxon>
        <taxon>Bacillati</taxon>
        <taxon>Actinomycetota</taxon>
        <taxon>Actinomycetes</taxon>
        <taxon>Micrococcales</taxon>
        <taxon>Demequinaceae</taxon>
        <taxon>Demequina</taxon>
    </lineage>
</organism>
<evidence type="ECO:0000313" key="8">
    <source>
        <dbReference type="EMBL" id="MDN4481299.1"/>
    </source>
</evidence>
<keyword evidence="9" id="KW-1185">Reference proteome</keyword>
<dbReference type="InterPro" id="IPR007627">
    <property type="entry name" value="RNA_pol_sigma70_r2"/>
</dbReference>
<keyword evidence="5" id="KW-0804">Transcription</keyword>
<dbReference type="Pfam" id="PF04542">
    <property type="entry name" value="Sigma70_r2"/>
    <property type="match status" value="1"/>
</dbReference>
<evidence type="ECO:0000259" key="6">
    <source>
        <dbReference type="Pfam" id="PF04542"/>
    </source>
</evidence>
<dbReference type="Proteomes" id="UP001172708">
    <property type="component" value="Unassembled WGS sequence"/>
</dbReference>
<dbReference type="EMBL" id="JAUHQA010000001">
    <property type="protein sequence ID" value="MDN4481299.1"/>
    <property type="molecule type" value="Genomic_DNA"/>
</dbReference>
<dbReference type="RefSeq" id="WP_301142883.1">
    <property type="nucleotide sequence ID" value="NZ_JAUHQA010000001.1"/>
</dbReference>
<dbReference type="NCBIfam" id="TIGR02937">
    <property type="entry name" value="sigma70-ECF"/>
    <property type="match status" value="1"/>
</dbReference>
<sequence>MTLGEYFPATLAAARQGATWAWESIYRDLYGPLHGFVRGSGVPGEAEDVVSETFLNIARDIHRFEGDEDRFRAWTFTIARRRMQDAWRSHGRTAPVTGEVDLSTIADERFLGNVESEALSDLSLMELRAVIRGLTAMQRDVLMLRVVADMSVKDTAEVLQKSEGAVRVLQNRAVRALRDALGRDDSDTPGKESDDDA</sequence>
<dbReference type="InterPro" id="IPR013324">
    <property type="entry name" value="RNA_pol_sigma_r3/r4-like"/>
</dbReference>
<feature type="domain" description="RNA polymerase sigma-70 region 4" evidence="7">
    <location>
        <begin position="131"/>
        <end position="178"/>
    </location>
</feature>
<dbReference type="InterPro" id="IPR007630">
    <property type="entry name" value="RNA_pol_sigma70_r4"/>
</dbReference>
<evidence type="ECO:0000259" key="7">
    <source>
        <dbReference type="Pfam" id="PF04545"/>
    </source>
</evidence>
<dbReference type="PANTHER" id="PTHR43133:SF8">
    <property type="entry name" value="RNA POLYMERASE SIGMA FACTOR HI_1459-RELATED"/>
    <property type="match status" value="1"/>
</dbReference>
<keyword evidence="2" id="KW-0805">Transcription regulation</keyword>
<evidence type="ECO:0000256" key="2">
    <source>
        <dbReference type="ARBA" id="ARBA00023015"/>
    </source>
</evidence>
<accession>A0ABT8GIT6</accession>
<keyword evidence="4" id="KW-0238">DNA-binding</keyword>
<dbReference type="Gene3D" id="1.10.10.10">
    <property type="entry name" value="Winged helix-like DNA-binding domain superfamily/Winged helix DNA-binding domain"/>
    <property type="match status" value="1"/>
</dbReference>